<dbReference type="Pfam" id="PF13472">
    <property type="entry name" value="Lipase_GDSL_2"/>
    <property type="match status" value="1"/>
</dbReference>
<name>A0A7R9BFM3_9CRUS</name>
<keyword evidence="1" id="KW-1133">Transmembrane helix</keyword>
<evidence type="ECO:0000256" key="1">
    <source>
        <dbReference type="SAM" id="Phobius"/>
    </source>
</evidence>
<dbReference type="OrthoDB" id="671439at2759"/>
<dbReference type="SUPFAM" id="SSF52266">
    <property type="entry name" value="SGNH hydrolase"/>
    <property type="match status" value="1"/>
</dbReference>
<dbReference type="EMBL" id="OA882127">
    <property type="protein sequence ID" value="CAD7273073.1"/>
    <property type="molecule type" value="Genomic_DNA"/>
</dbReference>
<dbReference type="PANTHER" id="PTHR14209:SF19">
    <property type="entry name" value="ISOAMYL ACETATE-HYDROLYZING ESTERASE 1 HOMOLOG"/>
    <property type="match status" value="1"/>
</dbReference>
<dbReference type="CDD" id="cd01838">
    <property type="entry name" value="Isoamyl_acetate_hydrolase_like"/>
    <property type="match status" value="1"/>
</dbReference>
<feature type="transmembrane region" description="Helical" evidence="1">
    <location>
        <begin position="12"/>
        <end position="30"/>
    </location>
</feature>
<keyword evidence="1" id="KW-0472">Membrane</keyword>
<keyword evidence="4" id="KW-1185">Reference proteome</keyword>
<keyword evidence="1" id="KW-0812">Transmembrane</keyword>
<evidence type="ECO:0000259" key="2">
    <source>
        <dbReference type="Pfam" id="PF13472"/>
    </source>
</evidence>
<dbReference type="InterPro" id="IPR013830">
    <property type="entry name" value="SGNH_hydro"/>
</dbReference>
<accession>A0A7R9BFM3</accession>
<feature type="domain" description="SGNH hydrolase-type esterase" evidence="2">
    <location>
        <begin position="57"/>
        <end position="235"/>
    </location>
</feature>
<dbReference type="EMBL" id="CAJPEX010000090">
    <property type="protein sequence ID" value="CAG0913225.1"/>
    <property type="molecule type" value="Genomic_DNA"/>
</dbReference>
<dbReference type="InterPro" id="IPR036514">
    <property type="entry name" value="SGNH_hydro_sf"/>
</dbReference>
<dbReference type="AlphaFoldDB" id="A0A7R9BFM3"/>
<evidence type="ECO:0000313" key="3">
    <source>
        <dbReference type="EMBL" id="CAD7273073.1"/>
    </source>
</evidence>
<dbReference type="Proteomes" id="UP000678499">
    <property type="component" value="Unassembled WGS sequence"/>
</dbReference>
<reference evidence="3" key="1">
    <citation type="submission" date="2020-11" db="EMBL/GenBank/DDBJ databases">
        <authorList>
            <person name="Tran Van P."/>
        </authorList>
    </citation>
    <scope>NUCLEOTIDE SEQUENCE</scope>
</reference>
<evidence type="ECO:0000313" key="4">
    <source>
        <dbReference type="Proteomes" id="UP000678499"/>
    </source>
</evidence>
<dbReference type="PANTHER" id="PTHR14209">
    <property type="entry name" value="ISOAMYL ACETATE-HYDROLYZING ESTERASE 1"/>
    <property type="match status" value="1"/>
</dbReference>
<proteinExistence type="predicted"/>
<organism evidence="3">
    <name type="scientific">Notodromas monacha</name>
    <dbReference type="NCBI Taxonomy" id="399045"/>
    <lineage>
        <taxon>Eukaryota</taxon>
        <taxon>Metazoa</taxon>
        <taxon>Ecdysozoa</taxon>
        <taxon>Arthropoda</taxon>
        <taxon>Crustacea</taxon>
        <taxon>Oligostraca</taxon>
        <taxon>Ostracoda</taxon>
        <taxon>Podocopa</taxon>
        <taxon>Podocopida</taxon>
        <taxon>Cypridocopina</taxon>
        <taxon>Cypridoidea</taxon>
        <taxon>Cyprididae</taxon>
        <taxon>Notodromas</taxon>
    </lineage>
</organism>
<dbReference type="Gene3D" id="3.40.50.1110">
    <property type="entry name" value="SGNH hydrolase"/>
    <property type="match status" value="1"/>
</dbReference>
<sequence>MTITKRSHFWNTRWCFGLIAFSFLVILAYLEIRNRKWVTSSSKMGDQSTVTWPKVILLGDSLTQYSMDPNNGWATILANSLQRRCDVIVRGFVGYNSVMTRHLLPRIENTFDGLVAVVVIFLGANDVANATKNPQQHVPLEKYAENLAWMVQFVKAKGVCADKIILMGPPAVNGEKVTDRDLEQAKKYARKCDEVASLVDVSSVNLCDLMQQKFGNGSWKELLIDGLHFSPEGNAFVASELLPLVTQKMKTHQQLFPVWNEISTDDPAGSINKWTPA</sequence>
<dbReference type="InterPro" id="IPR045136">
    <property type="entry name" value="Iah1-like"/>
</dbReference>
<protein>
    <recommendedName>
        <fullName evidence="2">SGNH hydrolase-type esterase domain-containing protein</fullName>
    </recommendedName>
</protein>
<gene>
    <name evidence="3" type="ORF">NMOB1V02_LOCUS977</name>
</gene>